<accession>A0A8C5T1J6</accession>
<reference evidence="1" key="2">
    <citation type="submission" date="2025-09" db="UniProtKB">
        <authorList>
            <consortium name="Ensembl"/>
        </authorList>
    </citation>
    <scope>IDENTIFICATION</scope>
</reference>
<name>A0A8C5T1J6_9PASS</name>
<proteinExistence type="predicted"/>
<dbReference type="AlphaFoldDB" id="A0A8C5T1J6"/>
<evidence type="ECO:0000313" key="2">
    <source>
        <dbReference type="Proteomes" id="UP000694560"/>
    </source>
</evidence>
<dbReference type="Ensembl" id="ENSMCST00000000203.1">
    <property type="protein sequence ID" value="ENSMCSP00000000191.1"/>
    <property type="gene ID" value="ENSMCSG00000000185.1"/>
</dbReference>
<reference evidence="1" key="1">
    <citation type="submission" date="2025-08" db="UniProtKB">
        <authorList>
            <consortium name="Ensembl"/>
        </authorList>
    </citation>
    <scope>IDENTIFICATION</scope>
</reference>
<protein>
    <submittedName>
        <fullName evidence="1">Uncharacterized protein</fullName>
    </submittedName>
</protein>
<sequence>CRRGIKMHNLLMCPNLILQHKNFDAGFAPLQKKLSAIKAKLDLEKEPRPDLLGKKTQLQRLQVHYSIVWQCYPQLIVI</sequence>
<keyword evidence="2" id="KW-1185">Reference proteome</keyword>
<organism evidence="1 2">
    <name type="scientific">Malurus cyaneus samueli</name>
    <dbReference type="NCBI Taxonomy" id="2593467"/>
    <lineage>
        <taxon>Eukaryota</taxon>
        <taxon>Metazoa</taxon>
        <taxon>Chordata</taxon>
        <taxon>Craniata</taxon>
        <taxon>Vertebrata</taxon>
        <taxon>Euteleostomi</taxon>
        <taxon>Archelosauria</taxon>
        <taxon>Archosauria</taxon>
        <taxon>Dinosauria</taxon>
        <taxon>Saurischia</taxon>
        <taxon>Theropoda</taxon>
        <taxon>Coelurosauria</taxon>
        <taxon>Aves</taxon>
        <taxon>Neognathae</taxon>
        <taxon>Neoaves</taxon>
        <taxon>Telluraves</taxon>
        <taxon>Australaves</taxon>
        <taxon>Passeriformes</taxon>
        <taxon>Meliphagoidea</taxon>
        <taxon>Maluridae</taxon>
        <taxon>Malurus</taxon>
    </lineage>
</organism>
<dbReference type="Proteomes" id="UP000694560">
    <property type="component" value="Unplaced"/>
</dbReference>
<evidence type="ECO:0000313" key="1">
    <source>
        <dbReference type="Ensembl" id="ENSMCSP00000000191.1"/>
    </source>
</evidence>